<keyword evidence="4 7" id="KW-1133">Transmembrane helix</keyword>
<dbReference type="Pfam" id="PF04826">
    <property type="entry name" value="Arm_2"/>
    <property type="match status" value="1"/>
</dbReference>
<accession>A0ABM1TEE4</accession>
<dbReference type="InterPro" id="IPR016024">
    <property type="entry name" value="ARM-type_fold"/>
</dbReference>
<gene>
    <name evidence="10" type="primary">LOC111088432</name>
</gene>
<dbReference type="InterPro" id="IPR011989">
    <property type="entry name" value="ARM-like"/>
</dbReference>
<keyword evidence="9" id="KW-1185">Reference proteome</keyword>
<evidence type="ECO:0000313" key="9">
    <source>
        <dbReference type="Proteomes" id="UP000694941"/>
    </source>
</evidence>
<evidence type="ECO:0000256" key="7">
    <source>
        <dbReference type="SAM" id="Phobius"/>
    </source>
</evidence>
<name>A0ABM1TEE4_LIMPO</name>
<dbReference type="SUPFAM" id="SSF48371">
    <property type="entry name" value="ARM repeat"/>
    <property type="match status" value="1"/>
</dbReference>
<keyword evidence="3 7" id="KW-0812">Transmembrane</keyword>
<dbReference type="Gene3D" id="1.25.10.10">
    <property type="entry name" value="Leucine-rich Repeat Variant"/>
    <property type="match status" value="1"/>
</dbReference>
<reference evidence="10" key="1">
    <citation type="submission" date="2025-08" db="UniProtKB">
        <authorList>
            <consortium name="RefSeq"/>
        </authorList>
    </citation>
    <scope>IDENTIFICATION</scope>
    <source>
        <tissue evidence="10">Muscle</tissue>
    </source>
</reference>
<dbReference type="RefSeq" id="XP_022254250.1">
    <property type="nucleotide sequence ID" value="XM_022398542.1"/>
</dbReference>
<dbReference type="Proteomes" id="UP000694941">
    <property type="component" value="Unplaced"/>
</dbReference>
<evidence type="ECO:0000256" key="4">
    <source>
        <dbReference type="ARBA" id="ARBA00022989"/>
    </source>
</evidence>
<feature type="domain" description="Armadillo repeat-containing" evidence="8">
    <location>
        <begin position="203"/>
        <end position="398"/>
    </location>
</feature>
<keyword evidence="5" id="KW-0496">Mitochondrion</keyword>
<evidence type="ECO:0000313" key="10">
    <source>
        <dbReference type="RefSeq" id="XP_022254250.1"/>
    </source>
</evidence>
<evidence type="ECO:0000256" key="1">
    <source>
        <dbReference type="ARBA" id="ARBA00004167"/>
    </source>
</evidence>
<sequence length="457" mass="51170">MMMDDRRLRKVALYSGVVAGIAYLSYSVLKTAFCGRGWWSERNKIPSHQSNLKSTSCQTDITSLSTTRPCMLPGTTVQEGIRELNLKAQEYRELGLNFSQRDKTKSLQNSPWSSPWSLSPADEKRIMSRSVDNLTLCVRTNSPLHRRKSMPKERVSLDGEETLLIKQTDCHLPTLKESEQVLYKQLDSLSVKARIMTCYEAKCLVTLLHSKDEETQVKMLTTMSNCAAFTVNQNRLADAGCLVVLRNLIKSPSPVVQVTAVQAVANLAVNSRNQAPFQVCVPVLMNYAVDPETGAYLRSLSLMALANLALEEVPVTLYRSNLHSLFQFLEGSTVKIQVLKLLNNLSCCSSIAPYILTTKCPSVCKMLNNENRDVILRLLTFLGNMSMAAGQQKLLNKELSADDEKTSEMLESTVFSQLLSESFYRKIFSLSSSSDEEVCANARKVYSILSQLHQYNI</sequence>
<dbReference type="GeneID" id="111088432"/>
<evidence type="ECO:0000256" key="6">
    <source>
        <dbReference type="ARBA" id="ARBA00023136"/>
    </source>
</evidence>
<dbReference type="PANTHER" id="PTHR15712:SF23">
    <property type="entry name" value="ARMADILLO REPEAT CONTAINING 10"/>
    <property type="match status" value="1"/>
</dbReference>
<dbReference type="PANTHER" id="PTHR15712">
    <property type="entry name" value="ARMADILLO REPEAT CONTAINING PROTEIN"/>
    <property type="match status" value="1"/>
</dbReference>
<feature type="transmembrane region" description="Helical" evidence="7">
    <location>
        <begin position="12"/>
        <end position="29"/>
    </location>
</feature>
<evidence type="ECO:0000259" key="8">
    <source>
        <dbReference type="Pfam" id="PF04826"/>
    </source>
</evidence>
<comment type="subcellular location">
    <subcellularLocation>
        <location evidence="1">Membrane</location>
        <topology evidence="1">Single-pass membrane protein</topology>
    </subcellularLocation>
    <subcellularLocation>
        <location evidence="2">Mitochondrion membrane</location>
    </subcellularLocation>
</comment>
<dbReference type="InterPro" id="IPR006911">
    <property type="entry name" value="ARM-rpt_dom"/>
</dbReference>
<evidence type="ECO:0000256" key="2">
    <source>
        <dbReference type="ARBA" id="ARBA00004325"/>
    </source>
</evidence>
<protein>
    <submittedName>
        <fullName evidence="10">Armadillo repeat-containing X-linked protein 1-like</fullName>
    </submittedName>
</protein>
<proteinExistence type="predicted"/>
<evidence type="ECO:0000256" key="5">
    <source>
        <dbReference type="ARBA" id="ARBA00023128"/>
    </source>
</evidence>
<dbReference type="InterPro" id="IPR051303">
    <property type="entry name" value="Armcx_regulator"/>
</dbReference>
<keyword evidence="6 7" id="KW-0472">Membrane</keyword>
<evidence type="ECO:0000256" key="3">
    <source>
        <dbReference type="ARBA" id="ARBA00022692"/>
    </source>
</evidence>
<organism evidence="9 10">
    <name type="scientific">Limulus polyphemus</name>
    <name type="common">Atlantic horseshoe crab</name>
    <dbReference type="NCBI Taxonomy" id="6850"/>
    <lineage>
        <taxon>Eukaryota</taxon>
        <taxon>Metazoa</taxon>
        <taxon>Ecdysozoa</taxon>
        <taxon>Arthropoda</taxon>
        <taxon>Chelicerata</taxon>
        <taxon>Merostomata</taxon>
        <taxon>Xiphosura</taxon>
        <taxon>Limulidae</taxon>
        <taxon>Limulus</taxon>
    </lineage>
</organism>